<protein>
    <submittedName>
        <fullName evidence="2">Uncharacterized protein</fullName>
    </submittedName>
</protein>
<keyword evidence="1" id="KW-0812">Transmembrane</keyword>
<sequence>MLKKFVFYTLTIIILLLTLEFLGVLNFIPNARYHSTVTSGLVINKYSNKQGDYYIQLGILGEQNSELEKVKVSVPSENLWNLIEVNRTFCSL</sequence>
<dbReference type="AlphaFoldDB" id="A0AAU0UTR5"/>
<accession>A0AAU0UTR5</accession>
<gene>
    <name evidence="2" type="ORF">MFMK1_003570</name>
</gene>
<name>A0AAU0UTR5_9FIRM</name>
<feature type="transmembrane region" description="Helical" evidence="1">
    <location>
        <begin position="6"/>
        <end position="28"/>
    </location>
</feature>
<reference evidence="2 3" key="1">
    <citation type="submission" date="2023-04" db="EMBL/GenBank/DDBJ databases">
        <authorList>
            <person name="Hsu D."/>
        </authorList>
    </citation>
    <scope>NUCLEOTIDE SEQUENCE [LARGE SCALE GENOMIC DNA]</scope>
    <source>
        <strain evidence="2 3">MK1</strain>
    </source>
</reference>
<proteinExistence type="predicted"/>
<dbReference type="Proteomes" id="UP001329915">
    <property type="component" value="Chromosome"/>
</dbReference>
<dbReference type="EMBL" id="CP121694">
    <property type="protein sequence ID" value="WRO23702.1"/>
    <property type="molecule type" value="Genomic_DNA"/>
</dbReference>
<evidence type="ECO:0000256" key="1">
    <source>
        <dbReference type="SAM" id="Phobius"/>
    </source>
</evidence>
<keyword evidence="1" id="KW-0472">Membrane</keyword>
<evidence type="ECO:0000313" key="3">
    <source>
        <dbReference type="Proteomes" id="UP001329915"/>
    </source>
</evidence>
<dbReference type="KEGG" id="dbc:MFMK1_003570"/>
<dbReference type="RefSeq" id="WP_366923077.1">
    <property type="nucleotide sequence ID" value="NZ_CP121694.1"/>
</dbReference>
<organism evidence="2 3">
    <name type="scientific">Metallumcola ferriviriculae</name>
    <dbReference type="NCBI Taxonomy" id="3039180"/>
    <lineage>
        <taxon>Bacteria</taxon>
        <taxon>Bacillati</taxon>
        <taxon>Bacillota</taxon>
        <taxon>Clostridia</taxon>
        <taxon>Neomoorellales</taxon>
        <taxon>Desulfitibacteraceae</taxon>
        <taxon>Metallumcola</taxon>
    </lineage>
</organism>
<evidence type="ECO:0000313" key="2">
    <source>
        <dbReference type="EMBL" id="WRO23702.1"/>
    </source>
</evidence>
<keyword evidence="1" id="KW-1133">Transmembrane helix</keyword>
<keyword evidence="3" id="KW-1185">Reference proteome</keyword>